<dbReference type="GO" id="GO:0016020">
    <property type="term" value="C:membrane"/>
    <property type="evidence" value="ECO:0007669"/>
    <property type="project" value="InterPro"/>
</dbReference>
<evidence type="ECO:0000313" key="1">
    <source>
        <dbReference type="EMBL" id="MBJ3775511.1"/>
    </source>
</evidence>
<gene>
    <name evidence="1" type="ORF">JCR33_07440</name>
</gene>
<proteinExistence type="predicted"/>
<accession>A0A934MGZ0</accession>
<dbReference type="InterPro" id="IPR005331">
    <property type="entry name" value="Sulfotransferase"/>
</dbReference>
<dbReference type="Pfam" id="PF03567">
    <property type="entry name" value="Sulfotransfer_2"/>
    <property type="match status" value="1"/>
</dbReference>
<dbReference type="SUPFAM" id="SSF52540">
    <property type="entry name" value="P-loop containing nucleoside triphosphate hydrolases"/>
    <property type="match status" value="1"/>
</dbReference>
<sequence>MDEVLVHLHVPKCAGTSIRNALLRTFGDERTVRGHEREIVERLAVMSPAERSEVRVVSGHVTVKILRFFANRPAICVAAVRDPIERICSFFNFVHTQRRHPMHSIFEAQLPSPDALTDEIMESRPFFTTAWSNPFCRILAGVPTTTDADYGRVERDVRQRVRAGELHVGNVAEVEAYLRRGGFVAETLPRANVFVGGDGHEPFQTATPSRLSAATLRRLRDWNRYDLQLFRAMGWPLSRPIELT</sequence>
<dbReference type="InterPro" id="IPR027417">
    <property type="entry name" value="P-loop_NTPase"/>
</dbReference>
<dbReference type="EMBL" id="JAEKJA010000005">
    <property type="protein sequence ID" value="MBJ3775511.1"/>
    <property type="molecule type" value="Genomic_DNA"/>
</dbReference>
<name>A0A934MGZ0_9HYPH</name>
<dbReference type="Proteomes" id="UP000609531">
    <property type="component" value="Unassembled WGS sequence"/>
</dbReference>
<dbReference type="RefSeq" id="WP_198881401.1">
    <property type="nucleotide sequence ID" value="NZ_JAEKJA010000005.1"/>
</dbReference>
<comment type="caution">
    <text evidence="1">The sequence shown here is derived from an EMBL/GenBank/DDBJ whole genome shotgun (WGS) entry which is preliminary data.</text>
</comment>
<organism evidence="1 2">
    <name type="scientific">Acuticoccus mangrovi</name>
    <dbReference type="NCBI Taxonomy" id="2796142"/>
    <lineage>
        <taxon>Bacteria</taxon>
        <taxon>Pseudomonadati</taxon>
        <taxon>Pseudomonadota</taxon>
        <taxon>Alphaproteobacteria</taxon>
        <taxon>Hyphomicrobiales</taxon>
        <taxon>Amorphaceae</taxon>
        <taxon>Acuticoccus</taxon>
    </lineage>
</organism>
<reference evidence="1" key="1">
    <citation type="submission" date="2020-12" db="EMBL/GenBank/DDBJ databases">
        <title>Bacterial taxonomy.</title>
        <authorList>
            <person name="Pan X."/>
        </authorList>
    </citation>
    <scope>NUCLEOTIDE SEQUENCE</scope>
    <source>
        <strain evidence="1">B2012</strain>
    </source>
</reference>
<evidence type="ECO:0000313" key="2">
    <source>
        <dbReference type="Proteomes" id="UP000609531"/>
    </source>
</evidence>
<dbReference type="Gene3D" id="3.40.50.300">
    <property type="entry name" value="P-loop containing nucleotide triphosphate hydrolases"/>
    <property type="match status" value="1"/>
</dbReference>
<keyword evidence="2" id="KW-1185">Reference proteome</keyword>
<dbReference type="GO" id="GO:0008146">
    <property type="term" value="F:sulfotransferase activity"/>
    <property type="evidence" value="ECO:0007669"/>
    <property type="project" value="InterPro"/>
</dbReference>
<dbReference type="AlphaFoldDB" id="A0A934MGZ0"/>
<protein>
    <submittedName>
        <fullName evidence="1">Sulfotransferase family 2 domain-containing protein</fullName>
    </submittedName>
</protein>